<name>A0A8X7N0D3_9BASI</name>
<dbReference type="AlphaFoldDB" id="A0A8X7N0D3"/>
<comment type="caution">
    <text evidence="1">The sequence shown here is derived from an EMBL/GenBank/DDBJ whole genome shotgun (WGS) entry which is preliminary data.</text>
</comment>
<accession>A0A8X7N0D3</accession>
<sequence>MCSGTPPLIALSSVIKTQ</sequence>
<gene>
    <name evidence="1" type="ORF">A4X09_0g7744</name>
</gene>
<evidence type="ECO:0000313" key="2">
    <source>
        <dbReference type="Proteomes" id="UP000078113"/>
    </source>
</evidence>
<evidence type="ECO:0000313" key="1">
    <source>
        <dbReference type="EMBL" id="KAE8260697.1"/>
    </source>
</evidence>
<protein>
    <submittedName>
        <fullName evidence="1">Uncharacterized protein</fullName>
    </submittedName>
</protein>
<reference evidence="1" key="2">
    <citation type="journal article" date="2019" name="IMA Fungus">
        <title>Genome sequencing and comparison of five Tilletia species to identify candidate genes for the detection of regulated species infecting wheat.</title>
        <authorList>
            <person name="Nguyen H.D.T."/>
            <person name="Sultana T."/>
            <person name="Kesanakurti P."/>
            <person name="Hambleton S."/>
        </authorList>
    </citation>
    <scope>NUCLEOTIDE SEQUENCE</scope>
    <source>
        <strain evidence="1">DAOMC 236422</strain>
    </source>
</reference>
<feature type="non-terminal residue" evidence="1">
    <location>
        <position position="1"/>
    </location>
</feature>
<dbReference type="Proteomes" id="UP000078113">
    <property type="component" value="Unassembled WGS sequence"/>
</dbReference>
<proteinExistence type="predicted"/>
<dbReference type="EMBL" id="LWDG02001117">
    <property type="protein sequence ID" value="KAE8260697.1"/>
    <property type="molecule type" value="Genomic_DNA"/>
</dbReference>
<reference evidence="1" key="1">
    <citation type="submission" date="2016-04" db="EMBL/GenBank/DDBJ databases">
        <authorList>
            <person name="Nguyen H.D."/>
            <person name="Samba Siva P."/>
            <person name="Cullis J."/>
            <person name="Levesque C.A."/>
            <person name="Hambleton S."/>
        </authorList>
    </citation>
    <scope>NUCLEOTIDE SEQUENCE</scope>
    <source>
        <strain evidence="1">DAOMC 236422</strain>
    </source>
</reference>
<organism evidence="1 2">
    <name type="scientific">Tilletia walkeri</name>
    <dbReference type="NCBI Taxonomy" id="117179"/>
    <lineage>
        <taxon>Eukaryota</taxon>
        <taxon>Fungi</taxon>
        <taxon>Dikarya</taxon>
        <taxon>Basidiomycota</taxon>
        <taxon>Ustilaginomycotina</taxon>
        <taxon>Exobasidiomycetes</taxon>
        <taxon>Tilletiales</taxon>
        <taxon>Tilletiaceae</taxon>
        <taxon>Tilletia</taxon>
    </lineage>
</organism>
<keyword evidence="2" id="KW-1185">Reference proteome</keyword>